<protein>
    <submittedName>
        <fullName evidence="4">Cys(2)-His(2) zinc finger domain protein</fullName>
    </submittedName>
</protein>
<feature type="region of interest" description="Disordered" evidence="2">
    <location>
        <begin position="171"/>
        <end position="221"/>
    </location>
</feature>
<comment type="caution">
    <text evidence="4">The sequence shown here is derived from an EMBL/GenBank/DDBJ whole genome shotgun (WGS) entry which is preliminary data.</text>
</comment>
<dbReference type="EMBL" id="JELW01000143">
    <property type="protein sequence ID" value="EXU94825.1"/>
    <property type="molecule type" value="Genomic_DNA"/>
</dbReference>
<feature type="compositionally biased region" description="Basic residues" evidence="2">
    <location>
        <begin position="174"/>
        <end position="187"/>
    </location>
</feature>
<dbReference type="Proteomes" id="UP000030151">
    <property type="component" value="Unassembled WGS sequence"/>
</dbReference>
<dbReference type="AlphaFoldDB" id="A0A014MUL9"/>
<organism evidence="4 5">
    <name type="scientific">Metarhizium robertsii</name>
    <dbReference type="NCBI Taxonomy" id="568076"/>
    <lineage>
        <taxon>Eukaryota</taxon>
        <taxon>Fungi</taxon>
        <taxon>Dikarya</taxon>
        <taxon>Ascomycota</taxon>
        <taxon>Pezizomycotina</taxon>
        <taxon>Sordariomycetes</taxon>
        <taxon>Hypocreomycetidae</taxon>
        <taxon>Hypocreales</taxon>
        <taxon>Clavicipitaceae</taxon>
        <taxon>Metarhizium</taxon>
    </lineage>
</organism>
<evidence type="ECO:0000256" key="1">
    <source>
        <dbReference type="PROSITE-ProRule" id="PRU00042"/>
    </source>
</evidence>
<dbReference type="HOGENOM" id="CLU_1250939_0_0_1"/>
<dbReference type="Gene3D" id="3.30.160.60">
    <property type="entry name" value="Classic Zinc Finger"/>
    <property type="match status" value="2"/>
</dbReference>
<dbReference type="InterPro" id="IPR013087">
    <property type="entry name" value="Znf_C2H2_type"/>
</dbReference>
<dbReference type="SUPFAM" id="SSF57667">
    <property type="entry name" value="beta-beta-alpha zinc fingers"/>
    <property type="match status" value="1"/>
</dbReference>
<evidence type="ECO:0000313" key="4">
    <source>
        <dbReference type="EMBL" id="EXU94825.1"/>
    </source>
</evidence>
<dbReference type="GO" id="GO:0008270">
    <property type="term" value="F:zinc ion binding"/>
    <property type="evidence" value="ECO:0007669"/>
    <property type="project" value="UniProtKB-KW"/>
</dbReference>
<dbReference type="InterPro" id="IPR036236">
    <property type="entry name" value="Znf_C2H2_sf"/>
</dbReference>
<evidence type="ECO:0000313" key="5">
    <source>
        <dbReference type="Proteomes" id="UP000030151"/>
    </source>
</evidence>
<keyword evidence="1" id="KW-0479">Metal-binding</keyword>
<keyword evidence="1" id="KW-0862">Zinc</keyword>
<accession>A0A014MUL9</accession>
<sequence>MPGPFIVFDSLADPITESSDLQFDSTDAAFPPYEAPSMFRGVDAHLHWLDEYTPETSTSTPNPEGHFAESYLELLRENDNYWAFQDEGDDLIGTTPFEDNIQSPRDYKCRYDGCERSYEKSEHLKRHQEVYGFQSSVKTRPPPLTFLCSDHQSQGSHICEFCSKRFPRRDSLNSHRRRHARPGKKNRGVQFHPEAIELLSKEKSPRARRSRASTRSKSQCQ</sequence>
<reference evidence="4 5" key="1">
    <citation type="submission" date="2014-02" db="EMBL/GenBank/DDBJ databases">
        <title>The genome sequence of the entomopathogenic fungus Metarhizium robertsii ARSEF 2575.</title>
        <authorList>
            <person name="Giuliano Garisto Donzelli B."/>
            <person name="Roe B.A."/>
            <person name="Macmil S.L."/>
            <person name="Krasnoff S.B."/>
            <person name="Gibson D.M."/>
        </authorList>
    </citation>
    <scope>NUCLEOTIDE SEQUENCE [LARGE SCALE GENOMIC DNA]</scope>
    <source>
        <strain evidence="4 5">ARSEF 2575</strain>
    </source>
</reference>
<keyword evidence="1" id="KW-0863">Zinc-finger</keyword>
<dbReference type="SMART" id="SM00355">
    <property type="entry name" value="ZnF_C2H2"/>
    <property type="match status" value="2"/>
</dbReference>
<feature type="domain" description="C2H2-type" evidence="3">
    <location>
        <begin position="107"/>
        <end position="136"/>
    </location>
</feature>
<feature type="domain" description="C2H2-type" evidence="3">
    <location>
        <begin position="157"/>
        <end position="184"/>
    </location>
</feature>
<name>A0A014MUL9_9HYPO</name>
<evidence type="ECO:0000256" key="2">
    <source>
        <dbReference type="SAM" id="MobiDB-lite"/>
    </source>
</evidence>
<evidence type="ECO:0000259" key="3">
    <source>
        <dbReference type="PROSITE" id="PS50157"/>
    </source>
</evidence>
<gene>
    <name evidence="4" type="ORF">X797_012094</name>
</gene>
<dbReference type="PROSITE" id="PS00028">
    <property type="entry name" value="ZINC_FINGER_C2H2_1"/>
    <property type="match status" value="1"/>
</dbReference>
<dbReference type="PROSITE" id="PS50157">
    <property type="entry name" value="ZINC_FINGER_C2H2_2"/>
    <property type="match status" value="2"/>
</dbReference>
<dbReference type="Pfam" id="PF13912">
    <property type="entry name" value="zf-C2H2_6"/>
    <property type="match status" value="1"/>
</dbReference>
<proteinExistence type="predicted"/>